<accession>A0A3B0TQ36</accession>
<dbReference type="InterPro" id="IPR001126">
    <property type="entry name" value="UmuC"/>
</dbReference>
<dbReference type="InterPro" id="IPR050356">
    <property type="entry name" value="SulA_CellDiv_inhibitor"/>
</dbReference>
<name>A0A3B0TQ36_9ZZZZ</name>
<dbReference type="EMBL" id="UOEM01000119">
    <property type="protein sequence ID" value="VAW18810.1"/>
    <property type="molecule type" value="Genomic_DNA"/>
</dbReference>
<dbReference type="InterPro" id="IPR043502">
    <property type="entry name" value="DNA/RNA_pol_sf"/>
</dbReference>
<sequence>MALKLPHWLAERAIGTQRKLSGGRLEGKPDGLRSPAAPSPPLGVTRFERNARRLAGVCAYAAALGLAPGMMLTEARALAPELTFCEEEPRADARALNALALWCRRYAPHVATRGGDGVVVDITGAAHLFGGEAAVLADVLARLKGFGYTVRGAIADTGPGALALAHAHPHAISAPGALAEDLAPLPVAALGLGEEEVSALHMLGLRRIGDLAALPRASRRARLGLEVMARLDAALGVRATPLSPLTEIVPVRAFRRFFEPLERPEDILACLAGLAGAVAEGLGRRDEGARELILSLYRVDGAVKTVEIATSAPMREAPRMVALFADRMKRLEGGLEPGYGFDLIALEARRTGPLVPAHIPINPHQTASSSGHPIDCTLGGGRVGERAGADLNSAETLAPLIDRLATRLGPSAVRRMEPAQSHLPERAVVLAPILASRDRGYPDWRGEPWGGRSGTPLARPLQLLPSPEPIEAVAEVPDRAPVRFTWRRISHRVVAADGPERIAAEWWREAAPTRDYFRLEDEHGQRFWVYRLGLYGRETTAPRWYMHGLLP</sequence>
<evidence type="ECO:0000256" key="2">
    <source>
        <dbReference type="SAM" id="MobiDB-lite"/>
    </source>
</evidence>
<dbReference type="CDD" id="cd03468">
    <property type="entry name" value="PolY_like"/>
    <property type="match status" value="1"/>
</dbReference>
<reference evidence="4" key="1">
    <citation type="submission" date="2018-06" db="EMBL/GenBank/DDBJ databases">
        <authorList>
            <person name="Zhirakovskaya E."/>
        </authorList>
    </citation>
    <scope>NUCLEOTIDE SEQUENCE</scope>
</reference>
<dbReference type="GO" id="GO:0006281">
    <property type="term" value="P:DNA repair"/>
    <property type="evidence" value="ECO:0007669"/>
    <property type="project" value="InterPro"/>
</dbReference>
<keyword evidence="1" id="KW-0227">DNA damage</keyword>
<organism evidence="4">
    <name type="scientific">hydrothermal vent metagenome</name>
    <dbReference type="NCBI Taxonomy" id="652676"/>
    <lineage>
        <taxon>unclassified sequences</taxon>
        <taxon>metagenomes</taxon>
        <taxon>ecological metagenomes</taxon>
    </lineage>
</organism>
<gene>
    <name evidence="4" type="ORF">MNBD_ALPHA09-1261</name>
</gene>
<evidence type="ECO:0000313" key="4">
    <source>
        <dbReference type="EMBL" id="VAW18810.1"/>
    </source>
</evidence>
<dbReference type="Pfam" id="PF00817">
    <property type="entry name" value="IMS"/>
    <property type="match status" value="1"/>
</dbReference>
<feature type="domain" description="UmuC" evidence="3">
    <location>
        <begin position="40"/>
        <end position="157"/>
    </location>
</feature>
<proteinExistence type="predicted"/>
<evidence type="ECO:0000259" key="3">
    <source>
        <dbReference type="Pfam" id="PF00817"/>
    </source>
</evidence>
<dbReference type="AlphaFoldDB" id="A0A3B0TQ36"/>
<dbReference type="SUPFAM" id="SSF56672">
    <property type="entry name" value="DNA/RNA polymerases"/>
    <property type="match status" value="1"/>
</dbReference>
<protein>
    <submittedName>
        <fullName evidence="4">DNA polymerase-like protein PA0670</fullName>
    </submittedName>
</protein>
<dbReference type="PANTHER" id="PTHR35369:SF2">
    <property type="entry name" value="BLR3025 PROTEIN"/>
    <property type="match status" value="1"/>
</dbReference>
<dbReference type="PANTHER" id="PTHR35369">
    <property type="entry name" value="BLR3025 PROTEIN-RELATED"/>
    <property type="match status" value="1"/>
</dbReference>
<evidence type="ECO:0000256" key="1">
    <source>
        <dbReference type="ARBA" id="ARBA00022763"/>
    </source>
</evidence>
<feature type="region of interest" description="Disordered" evidence="2">
    <location>
        <begin position="19"/>
        <end position="43"/>
    </location>
</feature>